<dbReference type="AlphaFoldDB" id="A0A090LJK2"/>
<dbReference type="EMBL" id="LN609529">
    <property type="protein sequence ID" value="CEF70012.2"/>
    <property type="molecule type" value="Genomic_DNA"/>
</dbReference>
<dbReference type="Proteomes" id="UP000035682">
    <property type="component" value="Unplaced"/>
</dbReference>
<name>A0A090LJK2_STRRB</name>
<keyword evidence="1" id="KW-0472">Membrane</keyword>
<evidence type="ECO:0000313" key="4">
    <source>
        <dbReference type="WBParaSite" id="SRAE_2000465400.1"/>
    </source>
</evidence>
<sequence length="376" mass="45095">MKSKNYELGKNKWKPETILKRKRARVWREDGVQEIDKFLKKFVDEYKQVGINNEELIKFGSFFMECKEMFSSIIGFYKLDKIFYDIVKYYAKNDMKMYELAILIFKKICCITFGIGVNLINNCIRNDKKLCYELNSIFKYKRKFGTEKSVEWYCKVNNTNKNISNKDYLLEKDKHGNVVVVKSELNLDVNSIDRDVNMVEDNIVFEIKEEVNNIENKDVTVTESVQPYNFNQISESSPEYINESDDEKYSGNELNIPECIFGEYIKTKVDGLKSDFTNLFCLSSLNQKRLGNFLNSYLRYFINRKMDEYMYEYMDEYKIKSEVNRHLIGVRDFFLNNEFREEYFNMIINRHITPEELSTWDLESYSHYFYNLLQNI</sequence>
<dbReference type="CTD" id="36382383"/>
<evidence type="ECO:0000313" key="3">
    <source>
        <dbReference type="Proteomes" id="UP000035682"/>
    </source>
</evidence>
<dbReference type="GeneID" id="36382383"/>
<keyword evidence="1" id="KW-1133">Transmembrane helix</keyword>
<evidence type="ECO:0000256" key="1">
    <source>
        <dbReference type="SAM" id="Phobius"/>
    </source>
</evidence>
<keyword evidence="3" id="KW-1185">Reference proteome</keyword>
<reference evidence="2 3" key="1">
    <citation type="submission" date="2014-09" db="EMBL/GenBank/DDBJ databases">
        <authorList>
            <person name="Martin A.A."/>
        </authorList>
    </citation>
    <scope>NUCLEOTIDE SEQUENCE</scope>
    <source>
        <strain evidence="3">ED321</strain>
        <strain evidence="2">ED321 Heterogonic</strain>
    </source>
</reference>
<gene>
    <name evidence="2 4 5" type="ORF">SRAE_2000465400</name>
</gene>
<keyword evidence="1" id="KW-0812">Transmembrane</keyword>
<proteinExistence type="predicted"/>
<organism evidence="2">
    <name type="scientific">Strongyloides ratti</name>
    <name type="common">Parasitic roundworm</name>
    <dbReference type="NCBI Taxonomy" id="34506"/>
    <lineage>
        <taxon>Eukaryota</taxon>
        <taxon>Metazoa</taxon>
        <taxon>Ecdysozoa</taxon>
        <taxon>Nematoda</taxon>
        <taxon>Chromadorea</taxon>
        <taxon>Rhabditida</taxon>
        <taxon>Tylenchina</taxon>
        <taxon>Panagrolaimomorpha</taxon>
        <taxon>Strongyloidoidea</taxon>
        <taxon>Strongyloididae</taxon>
        <taxon>Strongyloides</taxon>
    </lineage>
</organism>
<reference evidence="4" key="2">
    <citation type="submission" date="2020-12" db="UniProtKB">
        <authorList>
            <consortium name="WormBaseParasite"/>
        </authorList>
    </citation>
    <scope>IDENTIFICATION</scope>
</reference>
<dbReference type="RefSeq" id="XP_024509211.1">
    <property type="nucleotide sequence ID" value="XM_024643553.1"/>
</dbReference>
<accession>A0A090LJK2</accession>
<evidence type="ECO:0000313" key="2">
    <source>
        <dbReference type="EMBL" id="CEF70012.2"/>
    </source>
</evidence>
<protein>
    <submittedName>
        <fullName evidence="2 4">Uncharacterized protein</fullName>
    </submittedName>
</protein>
<dbReference type="WormBase" id="SRAE_2000465400">
    <property type="protein sequence ID" value="SRP09832"/>
    <property type="gene ID" value="WBGene00264890"/>
</dbReference>
<evidence type="ECO:0000313" key="5">
    <source>
        <dbReference type="WormBase" id="SRAE_2000465400"/>
    </source>
</evidence>
<feature type="transmembrane region" description="Helical" evidence="1">
    <location>
        <begin position="100"/>
        <end position="120"/>
    </location>
</feature>
<dbReference type="WBParaSite" id="SRAE_2000465400.1">
    <property type="protein sequence ID" value="SRAE_2000465400.1"/>
    <property type="gene ID" value="WBGene00264890"/>
</dbReference>